<gene>
    <name evidence="1" type="ORF">DW811_07520</name>
</gene>
<reference evidence="1 2" key="1">
    <citation type="submission" date="2018-08" db="EMBL/GenBank/DDBJ databases">
        <title>A genome reference for cultivated species of the human gut microbiota.</title>
        <authorList>
            <person name="Zou Y."/>
            <person name="Xue W."/>
            <person name="Luo G."/>
        </authorList>
    </citation>
    <scope>NUCLEOTIDE SEQUENCE [LARGE SCALE GENOMIC DNA]</scope>
    <source>
        <strain evidence="1 2">AM32-2AC</strain>
    </source>
</reference>
<dbReference type="AlphaFoldDB" id="A0A414DDI8"/>
<accession>A0A414DDI8</accession>
<sequence>MNSNFDFLQSEFPVLATFGCQAEKYCFSDPNSCLMKLGMIGESIECKLLTQVVSLRYYREK</sequence>
<dbReference type="Proteomes" id="UP000284794">
    <property type="component" value="Unassembled WGS sequence"/>
</dbReference>
<dbReference type="EMBL" id="QSIS01000008">
    <property type="protein sequence ID" value="RHD08577.1"/>
    <property type="molecule type" value="Genomic_DNA"/>
</dbReference>
<evidence type="ECO:0000313" key="1">
    <source>
        <dbReference type="EMBL" id="RHD08577.1"/>
    </source>
</evidence>
<name>A0A414DDI8_9FIRM</name>
<protein>
    <submittedName>
        <fullName evidence="1">Uncharacterized protein</fullName>
    </submittedName>
</protein>
<organism evidence="1 2">
    <name type="scientific">Lachnospira eligens</name>
    <dbReference type="NCBI Taxonomy" id="39485"/>
    <lineage>
        <taxon>Bacteria</taxon>
        <taxon>Bacillati</taxon>
        <taxon>Bacillota</taxon>
        <taxon>Clostridia</taxon>
        <taxon>Lachnospirales</taxon>
        <taxon>Lachnospiraceae</taxon>
        <taxon>Lachnospira</taxon>
    </lineage>
</organism>
<dbReference type="RefSeq" id="WP_118148663.1">
    <property type="nucleotide sequence ID" value="NZ_DAWEPM010000017.1"/>
</dbReference>
<comment type="caution">
    <text evidence="1">The sequence shown here is derived from an EMBL/GenBank/DDBJ whole genome shotgun (WGS) entry which is preliminary data.</text>
</comment>
<evidence type="ECO:0000313" key="2">
    <source>
        <dbReference type="Proteomes" id="UP000284794"/>
    </source>
</evidence>
<proteinExistence type="predicted"/>